<evidence type="ECO:0000313" key="10">
    <source>
        <dbReference type="EMBL" id="WGV27283.1"/>
    </source>
</evidence>
<gene>
    <name evidence="6" type="primary">ccsB</name>
    <name evidence="6" type="synonym">ccs1</name>
    <name evidence="10" type="ORF">QI031_07285</name>
</gene>
<protein>
    <recommendedName>
        <fullName evidence="6">Cytochrome c biogenesis protein CcsB</fullName>
    </recommendedName>
</protein>
<evidence type="ECO:0000256" key="4">
    <source>
        <dbReference type="ARBA" id="ARBA00022989"/>
    </source>
</evidence>
<dbReference type="InterPro" id="IPR023494">
    <property type="entry name" value="Cyt_c_bgen_Ccs1/CcsB/ResB"/>
</dbReference>
<evidence type="ECO:0000256" key="5">
    <source>
        <dbReference type="ARBA" id="ARBA00023136"/>
    </source>
</evidence>
<accession>A0AAJ6NV45</accession>
<dbReference type="RefSeq" id="WP_281484522.1">
    <property type="nucleotide sequence ID" value="NZ_CP124543.1"/>
</dbReference>
<comment type="similarity">
    <text evidence="6">Belongs to the Ccs1/CcsB family.</text>
</comment>
<feature type="transmembrane region" description="Helical" evidence="8">
    <location>
        <begin position="32"/>
        <end position="52"/>
    </location>
</feature>
<dbReference type="PANTHER" id="PTHR31566:SF0">
    <property type="entry name" value="CYTOCHROME C BIOGENESIS PROTEIN CCS1, CHLOROPLASTIC"/>
    <property type="match status" value="1"/>
</dbReference>
<evidence type="ECO:0000256" key="7">
    <source>
        <dbReference type="SAM" id="MobiDB-lite"/>
    </source>
</evidence>
<evidence type="ECO:0000256" key="1">
    <source>
        <dbReference type="ARBA" id="ARBA00004141"/>
    </source>
</evidence>
<feature type="region of interest" description="Disordered" evidence="7">
    <location>
        <begin position="449"/>
        <end position="471"/>
    </location>
</feature>
<keyword evidence="11" id="KW-1185">Reference proteome</keyword>
<feature type="transmembrane region" description="Helical" evidence="8">
    <location>
        <begin position="181"/>
        <end position="204"/>
    </location>
</feature>
<keyword evidence="4 6" id="KW-1133">Transmembrane helix</keyword>
<dbReference type="Proteomes" id="UP001223520">
    <property type="component" value="Chromosome"/>
</dbReference>
<proteinExistence type="inferred from homology"/>
<dbReference type="EMBL" id="CP124543">
    <property type="protein sequence ID" value="WGV27283.1"/>
    <property type="molecule type" value="Genomic_DNA"/>
</dbReference>
<evidence type="ECO:0000256" key="3">
    <source>
        <dbReference type="ARBA" id="ARBA00022748"/>
    </source>
</evidence>
<comment type="subunit">
    <text evidence="6">May interact with CcsA.</text>
</comment>
<keyword evidence="3 6" id="KW-0201">Cytochrome c-type biogenesis</keyword>
<dbReference type="GO" id="GO:0017004">
    <property type="term" value="P:cytochrome complex assembly"/>
    <property type="evidence" value="ECO:0007669"/>
    <property type="project" value="UniProtKB-UniRule"/>
</dbReference>
<dbReference type="InterPro" id="IPR007816">
    <property type="entry name" value="ResB-like_domain"/>
</dbReference>
<keyword evidence="5 6" id="KW-0472">Membrane</keyword>
<evidence type="ECO:0000313" key="11">
    <source>
        <dbReference type="Proteomes" id="UP001223520"/>
    </source>
</evidence>
<evidence type="ECO:0000256" key="8">
    <source>
        <dbReference type="SAM" id="Phobius"/>
    </source>
</evidence>
<organism evidence="10 11">
    <name type="scientific">Halotia branconii CENA392</name>
    <dbReference type="NCBI Taxonomy" id="1539056"/>
    <lineage>
        <taxon>Bacteria</taxon>
        <taxon>Bacillati</taxon>
        <taxon>Cyanobacteriota</taxon>
        <taxon>Cyanophyceae</taxon>
        <taxon>Nostocales</taxon>
        <taxon>Nodulariaceae</taxon>
        <taxon>Halotia</taxon>
    </lineage>
</organism>
<dbReference type="KEGG" id="hbq:QI031_07285"/>
<reference evidence="10 11" key="1">
    <citation type="journal article" date="2023" name="Limnol Oceanogr Lett">
        <title>Environmental adaptations by the intertidal Antarctic cyanobacterium Halotia branconii CENA392 as revealed using long-read genome sequencing.</title>
        <authorList>
            <person name="Dextro R.B."/>
            <person name="Delbaje E."/>
            <person name="Freitas P.N.N."/>
            <person name="Geraldes V."/>
            <person name="Pinto E."/>
            <person name="Long P.F."/>
            <person name="Fiore M.F."/>
        </authorList>
    </citation>
    <scope>NUCLEOTIDE SEQUENCE [LARGE SCALE GENOMIC DNA]</scope>
    <source>
        <strain evidence="10 11">CENA392</strain>
    </source>
</reference>
<evidence type="ECO:0000256" key="2">
    <source>
        <dbReference type="ARBA" id="ARBA00022692"/>
    </source>
</evidence>
<comment type="subcellular location">
    <subcellularLocation>
        <location evidence="6">Cellular thylakoid membrane</location>
        <topology evidence="6">Multi-pass membrane protein</topology>
    </subcellularLocation>
    <subcellularLocation>
        <location evidence="1">Membrane</location>
        <topology evidence="1">Multi-pass membrane protein</topology>
    </subcellularLocation>
</comment>
<evidence type="ECO:0000259" key="9">
    <source>
        <dbReference type="Pfam" id="PF05140"/>
    </source>
</evidence>
<dbReference type="HAMAP" id="MF_01392">
    <property type="entry name" value="CytC_Ccs1"/>
    <property type="match status" value="1"/>
</dbReference>
<comment type="function">
    <text evidence="6">Required during biogenesis of c-type cytochromes (cytochrome c6 and cytochrome f) at the step of heme attachment.</text>
</comment>
<feature type="domain" description="ResB-like" evidence="9">
    <location>
        <begin position="32"/>
        <end position="304"/>
    </location>
</feature>
<dbReference type="Pfam" id="PF05140">
    <property type="entry name" value="ResB"/>
    <property type="match status" value="2"/>
</dbReference>
<name>A0AAJ6NV45_9CYAN</name>
<evidence type="ECO:0000256" key="6">
    <source>
        <dbReference type="HAMAP-Rule" id="MF_01392"/>
    </source>
</evidence>
<dbReference type="PANTHER" id="PTHR31566">
    <property type="entry name" value="CYTOCHROME C BIOGENESIS PROTEIN CCS1, CHLOROPLASTIC"/>
    <property type="match status" value="1"/>
</dbReference>
<feature type="domain" description="ResB-like" evidence="9">
    <location>
        <begin position="365"/>
        <end position="442"/>
    </location>
</feature>
<dbReference type="GO" id="GO:0031676">
    <property type="term" value="C:plasma membrane-derived thylakoid membrane"/>
    <property type="evidence" value="ECO:0007669"/>
    <property type="project" value="UniProtKB-SubCell"/>
</dbReference>
<keyword evidence="2 6" id="KW-0812">Transmembrane</keyword>
<dbReference type="AlphaFoldDB" id="A0AAJ6NV45"/>
<sequence length="471" mass="52675">MTLDDSPSTELRWWSIPGRFLRQELLPVLTNLRLAIALLLLIALFSISGTVIEQGRSPAFYQANYPEHPALFGFLTWKVIQVVGLDHVYRTWWFLSLLILFGTSLTACTFTRQLPALKAARRWKYYEEPRQFQKLALSAELDTGSLNSLNEILQKRRYKIFQENSNILYARKGIVGRIGPIIVHVGIVTILLGGILGAMTGFMAQEMVASGNTFQVQNIVDAGPWASTKMLKDWSVRVNRFWIDYTPTGGIDQFYSDMSVLNNQGQEVDHKKIFVNQPLRYHGVTFYQTDWGISAVRIQFNKSPIFQLPMALLNTNGQGRIWGSWIPTKPDLSEGVSLIAKDLQGMVLIYDATGKLVDTVRTGMAAKVNGVNLKIVDVIGSTGLQIKSDPGIPMVYSGFAVLMLGTVMSYFSHSQIWALQKGDRLYVGGKTNRAQVAFEQEVLDILDQLSSPSKNDDQTNTTESLASNPPL</sequence>
<keyword evidence="6" id="KW-0793">Thylakoid</keyword>
<feature type="transmembrane region" description="Helical" evidence="8">
    <location>
        <begin position="92"/>
        <end position="114"/>
    </location>
</feature>